<organism evidence="6 7">
    <name type="scientific">Eiseniibacteriota bacterium</name>
    <dbReference type="NCBI Taxonomy" id="2212470"/>
    <lineage>
        <taxon>Bacteria</taxon>
        <taxon>Candidatus Eiseniibacteriota</taxon>
    </lineage>
</organism>
<reference evidence="6" key="1">
    <citation type="submission" date="2020-07" db="EMBL/GenBank/DDBJ databases">
        <title>Huge and variable diversity of episymbiotic CPR bacteria and DPANN archaea in groundwater ecosystems.</title>
        <authorList>
            <person name="He C.Y."/>
            <person name="Keren R."/>
            <person name="Whittaker M."/>
            <person name="Farag I.F."/>
            <person name="Doudna J."/>
            <person name="Cate J.H.D."/>
            <person name="Banfield J.F."/>
        </authorList>
    </citation>
    <scope>NUCLEOTIDE SEQUENCE</scope>
    <source>
        <strain evidence="6">NC_groundwater_1813_Pr3_B-0.1um_71_17</strain>
    </source>
</reference>
<comment type="caution">
    <text evidence="6">The sequence shown here is derived from an EMBL/GenBank/DDBJ whole genome shotgun (WGS) entry which is preliminary data.</text>
</comment>
<feature type="domain" description="Blue (type 1) copper" evidence="4">
    <location>
        <begin position="132"/>
        <end position="163"/>
    </location>
</feature>
<evidence type="ECO:0000259" key="5">
    <source>
        <dbReference type="Pfam" id="PF13860"/>
    </source>
</evidence>
<keyword evidence="2" id="KW-0186">Copper</keyword>
<evidence type="ECO:0000256" key="1">
    <source>
        <dbReference type="ARBA" id="ARBA00022723"/>
    </source>
</evidence>
<feature type="chain" id="PRO_5036836831" description="Blue (type 1) copper domain-containing protein" evidence="3">
    <location>
        <begin position="22"/>
        <end position="269"/>
    </location>
</feature>
<dbReference type="InterPro" id="IPR025965">
    <property type="entry name" value="FlgD/Vpr_Ig-like"/>
</dbReference>
<dbReference type="AlphaFoldDB" id="A0A933SEC9"/>
<dbReference type="InterPro" id="IPR008972">
    <property type="entry name" value="Cupredoxin"/>
</dbReference>
<sequence length="269" mass="28083">MLRTPQLVLAAVVVAALGAWAALAFVAEPIGGVPMSDAAMKLCVSDWYAEHPAHGGVSPAAATALAVDTFLVTNFRFDSDGRSATQIDTVRVNAGEFVMWKIASGFHTTTSGKPTDLDAGSLWDLPVDPGSPEVVVDFPTPGTYPFFCRPHGAAFNMRGVVVVTGGTAGVGGSPRAAGAGFSRPAWPNPSRQNANFRFRVDRSGEVSLRILDASGRAVAHVLGGTFAAGEHDAAWNLRDAGGRRASPGTYWALLDVHGVRSSTKVVVAR</sequence>
<proteinExistence type="predicted"/>
<dbReference type="EMBL" id="JACRIW010000023">
    <property type="protein sequence ID" value="MBI5168444.1"/>
    <property type="molecule type" value="Genomic_DNA"/>
</dbReference>
<gene>
    <name evidence="6" type="ORF">HZA61_03050</name>
</gene>
<dbReference type="GO" id="GO:0005507">
    <property type="term" value="F:copper ion binding"/>
    <property type="evidence" value="ECO:0007669"/>
    <property type="project" value="InterPro"/>
</dbReference>
<keyword evidence="3" id="KW-0732">Signal</keyword>
<dbReference type="Pfam" id="PF13860">
    <property type="entry name" value="FlgD_ig"/>
    <property type="match status" value="1"/>
</dbReference>
<evidence type="ECO:0000313" key="7">
    <source>
        <dbReference type="Proteomes" id="UP000696931"/>
    </source>
</evidence>
<feature type="domain" description="FlgD/Vpr Ig-like" evidence="5">
    <location>
        <begin position="200"/>
        <end position="250"/>
    </location>
</feature>
<dbReference type="Gene3D" id="2.60.40.420">
    <property type="entry name" value="Cupredoxins - blue copper proteins"/>
    <property type="match status" value="1"/>
</dbReference>
<evidence type="ECO:0000313" key="6">
    <source>
        <dbReference type="EMBL" id="MBI5168444.1"/>
    </source>
</evidence>
<keyword evidence="1" id="KW-0479">Metal-binding</keyword>
<evidence type="ECO:0000259" key="4">
    <source>
        <dbReference type="Pfam" id="PF00127"/>
    </source>
</evidence>
<protein>
    <recommendedName>
        <fullName evidence="8">Blue (type 1) copper domain-containing protein</fullName>
    </recommendedName>
</protein>
<dbReference type="Proteomes" id="UP000696931">
    <property type="component" value="Unassembled WGS sequence"/>
</dbReference>
<evidence type="ECO:0000256" key="2">
    <source>
        <dbReference type="ARBA" id="ARBA00023008"/>
    </source>
</evidence>
<dbReference type="SUPFAM" id="SSF49503">
    <property type="entry name" value="Cupredoxins"/>
    <property type="match status" value="1"/>
</dbReference>
<accession>A0A933SEC9</accession>
<dbReference type="Pfam" id="PF00127">
    <property type="entry name" value="Copper-bind"/>
    <property type="match status" value="1"/>
</dbReference>
<dbReference type="Gene3D" id="2.60.40.4070">
    <property type="match status" value="1"/>
</dbReference>
<feature type="signal peptide" evidence="3">
    <location>
        <begin position="1"/>
        <end position="21"/>
    </location>
</feature>
<evidence type="ECO:0000256" key="3">
    <source>
        <dbReference type="SAM" id="SignalP"/>
    </source>
</evidence>
<name>A0A933SEC9_UNCEI</name>
<dbReference type="InterPro" id="IPR000923">
    <property type="entry name" value="BlueCu_1"/>
</dbReference>
<evidence type="ECO:0008006" key="8">
    <source>
        <dbReference type="Google" id="ProtNLM"/>
    </source>
</evidence>
<dbReference type="GO" id="GO:0009055">
    <property type="term" value="F:electron transfer activity"/>
    <property type="evidence" value="ECO:0007669"/>
    <property type="project" value="InterPro"/>
</dbReference>